<dbReference type="CDD" id="cd23992">
    <property type="entry name" value="PBP_GOBP"/>
    <property type="match status" value="1"/>
</dbReference>
<evidence type="ECO:0000313" key="3">
    <source>
        <dbReference type="Proteomes" id="UP001329430"/>
    </source>
</evidence>
<dbReference type="Proteomes" id="UP001329430">
    <property type="component" value="Chromosome 7"/>
</dbReference>
<dbReference type="InterPro" id="IPR006170">
    <property type="entry name" value="PBP/GOBP"/>
</dbReference>
<sequence>MYLVVYCLTILCAILQVSSIEPPKPFEDKISVECIQEVKVDISILKNMLDEKYIIISTDPLVYSFFECVFNKNKFIKDGEFVKDTIVNYIAKNPLPFFKPDAQNPDKVAEDAYNLCKNVKGDVIGERAANLMNCVTAELTKKSN</sequence>
<comment type="caution">
    <text evidence="2">The sequence shown here is derived from an EMBL/GenBank/DDBJ whole genome shotgun (WGS) entry which is preliminary data.</text>
</comment>
<evidence type="ECO:0000313" key="2">
    <source>
        <dbReference type="EMBL" id="KAK5640829.1"/>
    </source>
</evidence>
<gene>
    <name evidence="2" type="ORF">RI129_009376</name>
</gene>
<dbReference type="InterPro" id="IPR036728">
    <property type="entry name" value="PBP_GOBP_sf"/>
</dbReference>
<protein>
    <submittedName>
        <fullName evidence="2">Uncharacterized protein</fullName>
    </submittedName>
</protein>
<organism evidence="2 3">
    <name type="scientific">Pyrocoelia pectoralis</name>
    <dbReference type="NCBI Taxonomy" id="417401"/>
    <lineage>
        <taxon>Eukaryota</taxon>
        <taxon>Metazoa</taxon>
        <taxon>Ecdysozoa</taxon>
        <taxon>Arthropoda</taxon>
        <taxon>Hexapoda</taxon>
        <taxon>Insecta</taxon>
        <taxon>Pterygota</taxon>
        <taxon>Neoptera</taxon>
        <taxon>Endopterygota</taxon>
        <taxon>Coleoptera</taxon>
        <taxon>Polyphaga</taxon>
        <taxon>Elateriformia</taxon>
        <taxon>Elateroidea</taxon>
        <taxon>Lampyridae</taxon>
        <taxon>Lampyrinae</taxon>
        <taxon>Pyrocoelia</taxon>
    </lineage>
</organism>
<keyword evidence="1" id="KW-0732">Signal</keyword>
<proteinExistence type="predicted"/>
<dbReference type="EMBL" id="JAVRBK010000007">
    <property type="protein sequence ID" value="KAK5640829.1"/>
    <property type="molecule type" value="Genomic_DNA"/>
</dbReference>
<dbReference type="GO" id="GO:0005549">
    <property type="term" value="F:odorant binding"/>
    <property type="evidence" value="ECO:0007669"/>
    <property type="project" value="InterPro"/>
</dbReference>
<keyword evidence="3" id="KW-1185">Reference proteome</keyword>
<feature type="chain" id="PRO_5042993504" evidence="1">
    <location>
        <begin position="20"/>
        <end position="144"/>
    </location>
</feature>
<dbReference type="Gene3D" id="1.10.238.20">
    <property type="entry name" value="Pheromone/general odorant binding protein domain"/>
    <property type="match status" value="1"/>
</dbReference>
<dbReference type="SUPFAM" id="SSF47565">
    <property type="entry name" value="Insect pheromone/odorant-binding proteins"/>
    <property type="match status" value="1"/>
</dbReference>
<dbReference type="Pfam" id="PF01395">
    <property type="entry name" value="PBP_GOBP"/>
    <property type="match status" value="1"/>
</dbReference>
<name>A0AAN7VBI6_9COLE</name>
<evidence type="ECO:0000256" key="1">
    <source>
        <dbReference type="SAM" id="SignalP"/>
    </source>
</evidence>
<dbReference type="AlphaFoldDB" id="A0AAN7VBI6"/>
<accession>A0AAN7VBI6</accession>
<feature type="signal peptide" evidence="1">
    <location>
        <begin position="1"/>
        <end position="19"/>
    </location>
</feature>
<reference evidence="2 3" key="1">
    <citation type="journal article" date="2024" name="Insects">
        <title>An Improved Chromosome-Level Genome Assembly of the Firefly Pyrocoelia pectoralis.</title>
        <authorList>
            <person name="Fu X."/>
            <person name="Meyer-Rochow V.B."/>
            <person name="Ballantyne L."/>
            <person name="Zhu X."/>
        </authorList>
    </citation>
    <scope>NUCLEOTIDE SEQUENCE [LARGE SCALE GENOMIC DNA]</scope>
    <source>
        <strain evidence="2">XCY_ONT2</strain>
    </source>
</reference>